<dbReference type="OrthoDB" id="1093345at2"/>
<keyword evidence="1" id="KW-1133">Transmembrane helix</keyword>
<keyword evidence="3" id="KW-1185">Reference proteome</keyword>
<evidence type="ECO:0000256" key="1">
    <source>
        <dbReference type="SAM" id="Phobius"/>
    </source>
</evidence>
<reference evidence="2 3" key="1">
    <citation type="submission" date="2019-04" db="EMBL/GenBank/DDBJ databases">
        <title>Pedobacter sp. AR-3-17 sp. nov., isolated from Arctic soil.</title>
        <authorList>
            <person name="Dahal R.H."/>
            <person name="Kim D.-U."/>
        </authorList>
    </citation>
    <scope>NUCLEOTIDE SEQUENCE [LARGE SCALE GENOMIC DNA]</scope>
    <source>
        <strain evidence="2 3">AR-3-17</strain>
    </source>
</reference>
<sequence length="538" mass="61660">MKKIIIIISILVLGIAAVTWLYFKNLSATAYSNENVFKVIPKDAAMVFEYKNEDSFYDIFKDFSLFGDLLGRNNLEHLNALKQVFVDDAIISPSFAKSNLFFSLHQNQRNNADILIIAPFSKEAGDTDEIIASLKTKFKLISDADANQPIYQLSFNNKSNFYFIIHQSLMIGSFEKTLVKNAKEIILSGKESNSFKIDFKSPRNKNSIANLYLNFSKIPDFLNNFSDRKNPSETFALKYVDAFASLNINYQSRAFMFSGVTQVNEKANNYFNLFLDQEPGNNTLKNILPFDAASYSFFYVSDYKKFKQGLNKLFAVRKESEKLKKQLDNITQIHSINIDKELMPVMGNEFGVMQLASGDKIGVVKTINTNRLSFLLSTISSEAVENIRRFDDSYLLYSYLGDPFKSFQRPYYIIIENHLIVANNTTALRNFQKNYTNQNLLSRSDKNIDFQQYLSNQGNIFYFIHNSNAKAIVKSFLSGKAHENFKSDDFDWKNIYALSVQFSADKDKFFTNLYLSKIPEPQNLLPSVDSLLVDSLVQ</sequence>
<organism evidence="2 3">
    <name type="scientific">Pedobacter cryophilus</name>
    <dbReference type="NCBI Taxonomy" id="2571271"/>
    <lineage>
        <taxon>Bacteria</taxon>
        <taxon>Pseudomonadati</taxon>
        <taxon>Bacteroidota</taxon>
        <taxon>Sphingobacteriia</taxon>
        <taxon>Sphingobacteriales</taxon>
        <taxon>Sphingobacteriaceae</taxon>
        <taxon>Pedobacter</taxon>
    </lineage>
</organism>
<keyword evidence="1" id="KW-0812">Transmembrane</keyword>
<evidence type="ECO:0008006" key="4">
    <source>
        <dbReference type="Google" id="ProtNLM"/>
    </source>
</evidence>
<dbReference type="AlphaFoldDB" id="A0A4U1C0D2"/>
<feature type="transmembrane region" description="Helical" evidence="1">
    <location>
        <begin position="5"/>
        <end position="23"/>
    </location>
</feature>
<protein>
    <recommendedName>
        <fullName evidence="4">DUF3352 domain-containing protein</fullName>
    </recommendedName>
</protein>
<gene>
    <name evidence="2" type="ORF">FA046_07855</name>
</gene>
<proteinExistence type="predicted"/>
<evidence type="ECO:0000313" key="3">
    <source>
        <dbReference type="Proteomes" id="UP000308181"/>
    </source>
</evidence>
<comment type="caution">
    <text evidence="2">The sequence shown here is derived from an EMBL/GenBank/DDBJ whole genome shotgun (WGS) entry which is preliminary data.</text>
</comment>
<dbReference type="EMBL" id="SWBP01000002">
    <property type="protein sequence ID" value="TKB99018.1"/>
    <property type="molecule type" value="Genomic_DNA"/>
</dbReference>
<name>A0A4U1C0D2_9SPHI</name>
<accession>A0A4U1C0D2</accession>
<dbReference type="Proteomes" id="UP000308181">
    <property type="component" value="Unassembled WGS sequence"/>
</dbReference>
<dbReference type="RefSeq" id="WP_136825829.1">
    <property type="nucleotide sequence ID" value="NZ_SWBP01000002.1"/>
</dbReference>
<evidence type="ECO:0000313" key="2">
    <source>
        <dbReference type="EMBL" id="TKB99018.1"/>
    </source>
</evidence>
<keyword evidence="1" id="KW-0472">Membrane</keyword>